<keyword evidence="7" id="KW-0862">Zinc</keyword>
<dbReference type="Gene3D" id="1.10.10.10">
    <property type="entry name" value="Winged helix-like DNA-binding domain superfamily/Winged helix DNA-binding domain"/>
    <property type="match status" value="1"/>
</dbReference>
<feature type="compositionally biased region" description="Acidic residues" evidence="13">
    <location>
        <begin position="624"/>
        <end position="641"/>
    </location>
</feature>
<dbReference type="InterPro" id="IPR050603">
    <property type="entry name" value="MYST_HAT"/>
</dbReference>
<organism evidence="15 16">
    <name type="scientific">Maudiozyma humilis</name>
    <name type="common">Sour dough yeast</name>
    <name type="synonym">Kazachstania humilis</name>
    <dbReference type="NCBI Taxonomy" id="51915"/>
    <lineage>
        <taxon>Eukaryota</taxon>
        <taxon>Fungi</taxon>
        <taxon>Dikarya</taxon>
        <taxon>Ascomycota</taxon>
        <taxon>Saccharomycotina</taxon>
        <taxon>Saccharomycetes</taxon>
        <taxon>Saccharomycetales</taxon>
        <taxon>Saccharomycetaceae</taxon>
        <taxon>Maudiozyma</taxon>
    </lineage>
</organism>
<dbReference type="GO" id="GO:0008270">
    <property type="term" value="F:zinc ion binding"/>
    <property type="evidence" value="ECO:0007669"/>
    <property type="project" value="UniProtKB-KW"/>
</dbReference>
<dbReference type="InterPro" id="IPR002717">
    <property type="entry name" value="HAT_MYST-type"/>
</dbReference>
<comment type="caution">
    <text evidence="15">The sequence shown here is derived from an EMBL/GenBank/DDBJ whole genome shotgun (WGS) entry which is preliminary data.</text>
</comment>
<keyword evidence="9" id="KW-0007">Acetylation</keyword>
<comment type="subcellular location">
    <subcellularLocation>
        <location evidence="1 12">Nucleus</location>
    </subcellularLocation>
</comment>
<dbReference type="PROSITE" id="PS51726">
    <property type="entry name" value="MYST_HAT"/>
    <property type="match status" value="1"/>
</dbReference>
<keyword evidence="16" id="KW-1185">Reference proteome</keyword>
<dbReference type="PANTHER" id="PTHR10615:SF161">
    <property type="entry name" value="HISTONE ACETYLTRANSFERASE KAT7"/>
    <property type="match status" value="1"/>
</dbReference>
<name>A0AAV5S1E4_MAUHU</name>
<comment type="catalytic activity">
    <reaction evidence="12">
        <text>L-lysyl-[protein] + acetyl-CoA = N(6)-acetyl-L-lysyl-[protein] + CoA + H(+)</text>
        <dbReference type="Rhea" id="RHEA:45948"/>
        <dbReference type="Rhea" id="RHEA-COMP:9752"/>
        <dbReference type="Rhea" id="RHEA-COMP:10731"/>
        <dbReference type="ChEBI" id="CHEBI:15378"/>
        <dbReference type="ChEBI" id="CHEBI:29969"/>
        <dbReference type="ChEBI" id="CHEBI:57287"/>
        <dbReference type="ChEBI" id="CHEBI:57288"/>
        <dbReference type="ChEBI" id="CHEBI:61930"/>
        <dbReference type="EC" id="2.3.1.48"/>
    </reaction>
</comment>
<dbReference type="Pfam" id="PF17772">
    <property type="entry name" value="zf-MYST"/>
    <property type="match status" value="1"/>
</dbReference>
<dbReference type="GO" id="GO:1990467">
    <property type="term" value="C:NuA3a histone acetyltransferase complex"/>
    <property type="evidence" value="ECO:0007669"/>
    <property type="project" value="TreeGrafter"/>
</dbReference>
<evidence type="ECO:0000256" key="8">
    <source>
        <dbReference type="ARBA" id="ARBA00022853"/>
    </source>
</evidence>
<evidence type="ECO:0000256" key="12">
    <source>
        <dbReference type="RuleBase" id="RU361211"/>
    </source>
</evidence>
<dbReference type="PANTHER" id="PTHR10615">
    <property type="entry name" value="HISTONE ACETYLTRANSFERASE"/>
    <property type="match status" value="1"/>
</dbReference>
<dbReference type="CDD" id="cd04301">
    <property type="entry name" value="NAT_SF"/>
    <property type="match status" value="1"/>
</dbReference>
<feature type="domain" description="MYST-type HAT" evidence="14">
    <location>
        <begin position="203"/>
        <end position="484"/>
    </location>
</feature>
<dbReference type="AlphaFoldDB" id="A0AAV5S1E4"/>
<evidence type="ECO:0000256" key="13">
    <source>
        <dbReference type="SAM" id="MobiDB-lite"/>
    </source>
</evidence>
<feature type="region of interest" description="Disordered" evidence="13">
    <location>
        <begin position="579"/>
        <end position="641"/>
    </location>
</feature>
<dbReference type="GO" id="GO:0003682">
    <property type="term" value="F:chromatin binding"/>
    <property type="evidence" value="ECO:0007669"/>
    <property type="project" value="TreeGrafter"/>
</dbReference>
<gene>
    <name evidence="15" type="ORF">DAKH74_033980</name>
</gene>
<keyword evidence="4" id="KW-0808">Transferase</keyword>
<evidence type="ECO:0000256" key="9">
    <source>
        <dbReference type="ARBA" id="ARBA00022990"/>
    </source>
</evidence>
<keyword evidence="6" id="KW-0863">Zinc-finger</keyword>
<evidence type="ECO:0000256" key="1">
    <source>
        <dbReference type="ARBA" id="ARBA00004123"/>
    </source>
</evidence>
<dbReference type="InterPro" id="IPR016181">
    <property type="entry name" value="Acyl_CoA_acyltransferase"/>
</dbReference>
<accession>A0AAV5S1E4</accession>
<keyword evidence="8" id="KW-0156">Chromatin regulator</keyword>
<dbReference type="EMBL" id="BTGD01000010">
    <property type="protein sequence ID" value="GMM56782.1"/>
    <property type="molecule type" value="Genomic_DNA"/>
</dbReference>
<dbReference type="Gene3D" id="3.40.630.30">
    <property type="match status" value="1"/>
</dbReference>
<dbReference type="SUPFAM" id="SSF55729">
    <property type="entry name" value="Acyl-CoA N-acyltransferases (Nat)"/>
    <property type="match status" value="1"/>
</dbReference>
<dbReference type="EC" id="2.3.1.48" evidence="3 12"/>
<dbReference type="GO" id="GO:0005634">
    <property type="term" value="C:nucleus"/>
    <property type="evidence" value="ECO:0007669"/>
    <property type="project" value="UniProtKB-SubCell"/>
</dbReference>
<proteinExistence type="inferred from homology"/>
<evidence type="ECO:0000313" key="15">
    <source>
        <dbReference type="EMBL" id="GMM56782.1"/>
    </source>
</evidence>
<reference evidence="15 16" key="1">
    <citation type="journal article" date="2023" name="Elife">
        <title>Identification of key yeast species and microbe-microbe interactions impacting larval growth of Drosophila in the wild.</title>
        <authorList>
            <person name="Mure A."/>
            <person name="Sugiura Y."/>
            <person name="Maeda R."/>
            <person name="Honda K."/>
            <person name="Sakurai N."/>
            <person name="Takahashi Y."/>
            <person name="Watada M."/>
            <person name="Katoh T."/>
            <person name="Gotoh A."/>
            <person name="Gotoh Y."/>
            <person name="Taniguchi I."/>
            <person name="Nakamura K."/>
            <person name="Hayashi T."/>
            <person name="Katayama T."/>
            <person name="Uemura T."/>
            <person name="Hattori Y."/>
        </authorList>
    </citation>
    <scope>NUCLEOTIDE SEQUENCE [LARGE SCALE GENOMIC DNA]</scope>
    <source>
        <strain evidence="15 16">KH-74</strain>
    </source>
</reference>
<evidence type="ECO:0000259" key="14">
    <source>
        <dbReference type="PROSITE" id="PS51726"/>
    </source>
</evidence>
<keyword evidence="5" id="KW-0479">Metal-binding</keyword>
<dbReference type="Gene3D" id="3.30.60.60">
    <property type="entry name" value="N-acetyl transferase-like"/>
    <property type="match status" value="1"/>
</dbReference>
<evidence type="ECO:0000313" key="16">
    <source>
        <dbReference type="Proteomes" id="UP001377567"/>
    </source>
</evidence>
<evidence type="ECO:0000256" key="5">
    <source>
        <dbReference type="ARBA" id="ARBA00022723"/>
    </source>
</evidence>
<protein>
    <recommendedName>
        <fullName evidence="3 12">Histone acetyltransferase</fullName>
        <ecNumber evidence="3 12">2.3.1.48</ecNumber>
    </recommendedName>
</protein>
<dbReference type="GO" id="GO:0003712">
    <property type="term" value="F:transcription coregulator activity"/>
    <property type="evidence" value="ECO:0007669"/>
    <property type="project" value="TreeGrafter"/>
</dbReference>
<keyword evidence="10 12" id="KW-0539">Nucleus</keyword>
<dbReference type="InterPro" id="IPR040706">
    <property type="entry name" value="Zf-MYST"/>
</dbReference>
<evidence type="ECO:0000256" key="4">
    <source>
        <dbReference type="ARBA" id="ARBA00022679"/>
    </source>
</evidence>
<dbReference type="GO" id="GO:0004402">
    <property type="term" value="F:histone acetyltransferase activity"/>
    <property type="evidence" value="ECO:0007669"/>
    <property type="project" value="InterPro"/>
</dbReference>
<dbReference type="Pfam" id="PF01853">
    <property type="entry name" value="MOZ_SAS"/>
    <property type="match status" value="1"/>
</dbReference>
<evidence type="ECO:0000256" key="10">
    <source>
        <dbReference type="ARBA" id="ARBA00023242"/>
    </source>
</evidence>
<evidence type="ECO:0000256" key="7">
    <source>
        <dbReference type="ARBA" id="ARBA00022833"/>
    </source>
</evidence>
<sequence>MRVTRSRDANADIQAVIPQQISTPIKPAENSTQHNDNQQHITNEINAIPSNEATLSPSQWRLPRNRSIANELNPNIEFLYSRDLSHYEKHGHSLKSVKIRYNTRKFLNFKRLQQSGQERKQAAEEVSAPPTIKRDLEIQEILYKSIYSTKKEYNVSRTTPSLHDRKLFENTLARSRSAAFVNRNVLLTYPFEFRRWRKCPAQIRRTRVKAIYINETEIKTLYPSPYPEHVNKEPIIHICENCLAYYSSRFQYYRHQQKCRTHDNPPGTLIYRDGTLRLYEIDGRESSRYCRNLCLLSMLFLKSKTLFYEVDPFIFYVLYNGSQIVGYFSKEKLNSTSYNLSCILTLPMFRRQGFGNLLMEFSYLLSRREFKAGSPEKPLSDLGLLTYRYYWKSKVAEALLSLRDVAEGKRTGLGISLEELSNLTGMTTSDIVFGLEQLNALYRSEDESQFTIIISDWSYIESVRDKWLQKMMWHIRPELLIWKPLIYGPSCGINSVNNNNLDIANERARVPGASEKHDAFNEQIRAMSTFMVDDIDDTRDTEDVTMEKIRERIGNSSMEVPQVSWKLCFEAPGVPATKHKPLLRQSPQPAAIAQLADDDDPAADPEEASEEPTIETVDNKETDNDYNEAESDNESEDDEEP</sequence>
<evidence type="ECO:0000256" key="3">
    <source>
        <dbReference type="ARBA" id="ARBA00013184"/>
    </source>
</evidence>
<dbReference type="InterPro" id="IPR036388">
    <property type="entry name" value="WH-like_DNA-bd_sf"/>
</dbReference>
<evidence type="ECO:0000256" key="11">
    <source>
        <dbReference type="PIRSR" id="PIRSR602717-51"/>
    </source>
</evidence>
<evidence type="ECO:0000256" key="6">
    <source>
        <dbReference type="ARBA" id="ARBA00022771"/>
    </source>
</evidence>
<dbReference type="Proteomes" id="UP001377567">
    <property type="component" value="Unassembled WGS sequence"/>
</dbReference>
<feature type="compositionally biased region" description="Acidic residues" evidence="13">
    <location>
        <begin position="596"/>
        <end position="613"/>
    </location>
</feature>
<evidence type="ECO:0000256" key="2">
    <source>
        <dbReference type="ARBA" id="ARBA00010107"/>
    </source>
</evidence>
<comment type="similarity">
    <text evidence="2 12">Belongs to the MYST (SAS/MOZ) family.</text>
</comment>
<feature type="active site" description="Proton donor/acceptor" evidence="11">
    <location>
        <position position="376"/>
    </location>
</feature>
<dbReference type="GO" id="GO:0006357">
    <property type="term" value="P:regulation of transcription by RNA polymerase II"/>
    <property type="evidence" value="ECO:0007669"/>
    <property type="project" value="TreeGrafter"/>
</dbReference>